<keyword evidence="2" id="KW-1185">Reference proteome</keyword>
<evidence type="ECO:0000313" key="3">
    <source>
        <dbReference type="RefSeq" id="XP_019640304.1"/>
    </source>
</evidence>
<accession>A0A6P5A1S1</accession>
<gene>
    <name evidence="3" type="primary">LOC109482084</name>
</gene>
<proteinExistence type="predicted"/>
<feature type="signal peptide" evidence="1">
    <location>
        <begin position="1"/>
        <end position="31"/>
    </location>
</feature>
<organism evidence="2 3">
    <name type="scientific">Branchiostoma belcheri</name>
    <name type="common">Amphioxus</name>
    <dbReference type="NCBI Taxonomy" id="7741"/>
    <lineage>
        <taxon>Eukaryota</taxon>
        <taxon>Metazoa</taxon>
        <taxon>Chordata</taxon>
        <taxon>Cephalochordata</taxon>
        <taxon>Leptocardii</taxon>
        <taxon>Amphioxiformes</taxon>
        <taxon>Branchiostomatidae</taxon>
        <taxon>Branchiostoma</taxon>
    </lineage>
</organism>
<name>A0A6P5A1S1_BRABE</name>
<feature type="chain" id="PRO_5028249340" evidence="1">
    <location>
        <begin position="32"/>
        <end position="123"/>
    </location>
</feature>
<keyword evidence="1" id="KW-0732">Signal</keyword>
<dbReference type="OrthoDB" id="10566207at2759"/>
<dbReference type="AlphaFoldDB" id="A0A6P5A1S1"/>
<evidence type="ECO:0000313" key="2">
    <source>
        <dbReference type="Proteomes" id="UP000515135"/>
    </source>
</evidence>
<reference evidence="3" key="1">
    <citation type="submission" date="2025-08" db="UniProtKB">
        <authorList>
            <consortium name="RefSeq"/>
        </authorList>
    </citation>
    <scope>IDENTIFICATION</scope>
    <source>
        <tissue evidence="3">Gonad</tissue>
    </source>
</reference>
<dbReference type="Proteomes" id="UP000515135">
    <property type="component" value="Unplaced"/>
</dbReference>
<dbReference type="GeneID" id="109482084"/>
<sequence>MTTSKRSKTRLKMKQFILTTFFFLAICRTDTDTVVTELTCPTNGVTNRANNSFEGTNYLCMSSSNGYNSEYCQSASGGSTLCYQCCTSSQCNTQQLTGGAPTTRQSIAVMVATCMVALLATVL</sequence>
<dbReference type="RefSeq" id="XP_019640304.1">
    <property type="nucleotide sequence ID" value="XM_019784745.1"/>
</dbReference>
<evidence type="ECO:0000256" key="1">
    <source>
        <dbReference type="SAM" id="SignalP"/>
    </source>
</evidence>
<dbReference type="KEGG" id="bbel:109482084"/>
<protein>
    <submittedName>
        <fullName evidence="3">Uncharacterized protein LOC109482084</fullName>
    </submittedName>
</protein>